<feature type="domain" description="Gfo/Idh/MocA-like oxidoreductase N-terminal" evidence="1">
    <location>
        <begin position="32"/>
        <end position="127"/>
    </location>
</feature>
<dbReference type="GO" id="GO:0000166">
    <property type="term" value="F:nucleotide binding"/>
    <property type="evidence" value="ECO:0007669"/>
    <property type="project" value="InterPro"/>
</dbReference>
<organism evidence="2">
    <name type="scientific">hydrothermal vent metagenome</name>
    <dbReference type="NCBI Taxonomy" id="652676"/>
    <lineage>
        <taxon>unclassified sequences</taxon>
        <taxon>metagenomes</taxon>
        <taxon>ecological metagenomes</taxon>
    </lineage>
</organism>
<dbReference type="PANTHER" id="PTHR43377:SF1">
    <property type="entry name" value="BILIVERDIN REDUCTASE A"/>
    <property type="match status" value="1"/>
</dbReference>
<sequence length="311" mass="34202">MATPCFSTLIIGCGAIAGGYDAMDMTGPNILAHAKAFNTHGGFNLVGCVDRDPGIVRDFADLWQVDRAYDDLEDALNDREYDIISICTSTPSHEVILRRVQRTSAKLILCEKPITDNIVTAREMTDLYGGRMAVNYLRRFDPEIRRLAAAIRAGQYGGLLSAKAIYNKGLYNNGSHMTDLLHMLIGPLRVIDAGEIIHDFWPDDPTLSARLESLSNAPITLTGTDVRQGMTFDLSLEFEQAEISLTDYSQILTIRTAAGAEKVEADLNRGMYNAVVNIYDHLTKGTSLYSTAENAVPALEVCHEIRRLAGL</sequence>
<dbReference type="InterPro" id="IPR036291">
    <property type="entry name" value="NAD(P)-bd_dom_sf"/>
</dbReference>
<evidence type="ECO:0000259" key="1">
    <source>
        <dbReference type="Pfam" id="PF01408"/>
    </source>
</evidence>
<protein>
    <recommendedName>
        <fullName evidence="1">Gfo/Idh/MocA-like oxidoreductase N-terminal domain-containing protein</fullName>
    </recommendedName>
</protein>
<dbReference type="Gene3D" id="3.30.360.10">
    <property type="entry name" value="Dihydrodipicolinate Reductase, domain 2"/>
    <property type="match status" value="1"/>
</dbReference>
<dbReference type="Gene3D" id="3.40.50.720">
    <property type="entry name" value="NAD(P)-binding Rossmann-like Domain"/>
    <property type="match status" value="1"/>
</dbReference>
<dbReference type="EMBL" id="UOED01000025">
    <property type="protein sequence ID" value="VAV87337.1"/>
    <property type="molecule type" value="Genomic_DNA"/>
</dbReference>
<dbReference type="InterPro" id="IPR000683">
    <property type="entry name" value="Gfo/Idh/MocA-like_OxRdtase_N"/>
</dbReference>
<name>A0A3B0R763_9ZZZZ</name>
<reference evidence="2" key="1">
    <citation type="submission" date="2018-06" db="EMBL/GenBank/DDBJ databases">
        <authorList>
            <person name="Zhirakovskaya E."/>
        </authorList>
    </citation>
    <scope>NUCLEOTIDE SEQUENCE</scope>
</reference>
<accession>A0A3B0R763</accession>
<proteinExistence type="predicted"/>
<dbReference type="SUPFAM" id="SSF51735">
    <property type="entry name" value="NAD(P)-binding Rossmann-fold domains"/>
    <property type="match status" value="1"/>
</dbReference>
<dbReference type="Pfam" id="PF01408">
    <property type="entry name" value="GFO_IDH_MocA"/>
    <property type="match status" value="1"/>
</dbReference>
<dbReference type="AlphaFoldDB" id="A0A3B0R763"/>
<dbReference type="PANTHER" id="PTHR43377">
    <property type="entry name" value="BILIVERDIN REDUCTASE A"/>
    <property type="match status" value="1"/>
</dbReference>
<evidence type="ECO:0000313" key="2">
    <source>
        <dbReference type="EMBL" id="VAV87337.1"/>
    </source>
</evidence>
<dbReference type="InterPro" id="IPR051450">
    <property type="entry name" value="Gfo/Idh/MocA_Oxidoreductases"/>
</dbReference>
<gene>
    <name evidence="2" type="ORF">MNBD_ALPHA02-1882</name>
</gene>